<gene>
    <name evidence="1" type="ORF">HPB48_004425</name>
</gene>
<evidence type="ECO:0000313" key="1">
    <source>
        <dbReference type="EMBL" id="KAH9365116.1"/>
    </source>
</evidence>
<proteinExistence type="predicted"/>
<dbReference type="PANTHER" id="PTHR31569">
    <property type="entry name" value="SWIM-TYPE DOMAIN-CONTAINING PROTEIN"/>
    <property type="match status" value="1"/>
</dbReference>
<sequence>MACFLVIIEDGNGNVKLWLLPLCYGRQGNSPLVFQHIQRAQQELGINLHFIYVRFTPFKLFEEKSAYKNLAYQDLCKRLDLLQRMAYARSEEEYDHLYRTLKSSSPPAVVDYFNSNWHDIHAEWIMAIKWSCGNFMNFTNNRADSINGKLKTIVDRYSSLENFARNVFFICALHKERGRAQGSNDAAEKASNVKK</sequence>
<dbReference type="OrthoDB" id="6504931at2759"/>
<dbReference type="PANTHER" id="PTHR31569:SF4">
    <property type="entry name" value="SWIM-TYPE DOMAIN-CONTAINING PROTEIN"/>
    <property type="match status" value="1"/>
</dbReference>
<evidence type="ECO:0000313" key="2">
    <source>
        <dbReference type="Proteomes" id="UP000821853"/>
    </source>
</evidence>
<dbReference type="EMBL" id="JABSTR010000003">
    <property type="protein sequence ID" value="KAH9365116.1"/>
    <property type="molecule type" value="Genomic_DNA"/>
</dbReference>
<dbReference type="VEuPathDB" id="VectorBase:HLOH_041797"/>
<name>A0A9J6FSM9_HAELO</name>
<comment type="caution">
    <text evidence="1">The sequence shown here is derived from an EMBL/GenBank/DDBJ whole genome shotgun (WGS) entry which is preliminary data.</text>
</comment>
<accession>A0A9J6FSM9</accession>
<protein>
    <submittedName>
        <fullName evidence="1">Uncharacterized protein</fullName>
    </submittedName>
</protein>
<dbReference type="AlphaFoldDB" id="A0A9J6FSM9"/>
<keyword evidence="2" id="KW-1185">Reference proteome</keyword>
<dbReference type="InterPro" id="IPR052579">
    <property type="entry name" value="Zinc_finger_SWIM"/>
</dbReference>
<reference evidence="1 2" key="1">
    <citation type="journal article" date="2020" name="Cell">
        <title>Large-Scale Comparative Analyses of Tick Genomes Elucidate Their Genetic Diversity and Vector Capacities.</title>
        <authorList>
            <consortium name="Tick Genome and Microbiome Consortium (TIGMIC)"/>
            <person name="Jia N."/>
            <person name="Wang J."/>
            <person name="Shi W."/>
            <person name="Du L."/>
            <person name="Sun Y."/>
            <person name="Zhan W."/>
            <person name="Jiang J.F."/>
            <person name="Wang Q."/>
            <person name="Zhang B."/>
            <person name="Ji P."/>
            <person name="Bell-Sakyi L."/>
            <person name="Cui X.M."/>
            <person name="Yuan T.T."/>
            <person name="Jiang B.G."/>
            <person name="Yang W.F."/>
            <person name="Lam T.T."/>
            <person name="Chang Q.C."/>
            <person name="Ding S.J."/>
            <person name="Wang X.J."/>
            <person name="Zhu J.G."/>
            <person name="Ruan X.D."/>
            <person name="Zhao L."/>
            <person name="Wei J.T."/>
            <person name="Ye R.Z."/>
            <person name="Que T.C."/>
            <person name="Du C.H."/>
            <person name="Zhou Y.H."/>
            <person name="Cheng J.X."/>
            <person name="Dai P.F."/>
            <person name="Guo W.B."/>
            <person name="Han X.H."/>
            <person name="Huang E.J."/>
            <person name="Li L.F."/>
            <person name="Wei W."/>
            <person name="Gao Y.C."/>
            <person name="Liu J.Z."/>
            <person name="Shao H.Z."/>
            <person name="Wang X."/>
            <person name="Wang C.C."/>
            <person name="Yang T.C."/>
            <person name="Huo Q.B."/>
            <person name="Li W."/>
            <person name="Chen H.Y."/>
            <person name="Chen S.E."/>
            <person name="Zhou L.G."/>
            <person name="Ni X.B."/>
            <person name="Tian J.H."/>
            <person name="Sheng Y."/>
            <person name="Liu T."/>
            <person name="Pan Y.S."/>
            <person name="Xia L.Y."/>
            <person name="Li J."/>
            <person name="Zhao F."/>
            <person name="Cao W.C."/>
        </authorList>
    </citation>
    <scope>NUCLEOTIDE SEQUENCE [LARGE SCALE GENOMIC DNA]</scope>
    <source>
        <strain evidence="1">HaeL-2018</strain>
    </source>
</reference>
<dbReference type="Proteomes" id="UP000821853">
    <property type="component" value="Unassembled WGS sequence"/>
</dbReference>
<organism evidence="1 2">
    <name type="scientific">Haemaphysalis longicornis</name>
    <name type="common">Bush tick</name>
    <dbReference type="NCBI Taxonomy" id="44386"/>
    <lineage>
        <taxon>Eukaryota</taxon>
        <taxon>Metazoa</taxon>
        <taxon>Ecdysozoa</taxon>
        <taxon>Arthropoda</taxon>
        <taxon>Chelicerata</taxon>
        <taxon>Arachnida</taxon>
        <taxon>Acari</taxon>
        <taxon>Parasitiformes</taxon>
        <taxon>Ixodida</taxon>
        <taxon>Ixodoidea</taxon>
        <taxon>Ixodidae</taxon>
        <taxon>Haemaphysalinae</taxon>
        <taxon>Haemaphysalis</taxon>
    </lineage>
</organism>